<sequence length="136" mass="15993">MSKTTIVCSFNPPIKDLSMLQDKAAKSWGYPLACRTTPTYSVLMIFDKEDEARRAYKHRFRRFNVVLMPLEWWSSRSNPSFLQLPTIWLQVEGIPIHAWMKEWKQRILAGKQMMDPVEGQHPKEKQWQVIAKNQGS</sequence>
<organism evidence="1 2">
    <name type="scientific">Amborella trichopoda</name>
    <dbReference type="NCBI Taxonomy" id="13333"/>
    <lineage>
        <taxon>Eukaryota</taxon>
        <taxon>Viridiplantae</taxon>
        <taxon>Streptophyta</taxon>
        <taxon>Embryophyta</taxon>
        <taxon>Tracheophyta</taxon>
        <taxon>Spermatophyta</taxon>
        <taxon>Magnoliopsida</taxon>
        <taxon>Amborellales</taxon>
        <taxon>Amborellaceae</taxon>
        <taxon>Amborella</taxon>
    </lineage>
</organism>
<proteinExistence type="predicted"/>
<accession>U5D8L4</accession>
<name>U5D8L4_AMBTC</name>
<dbReference type="Proteomes" id="UP000017836">
    <property type="component" value="Unassembled WGS sequence"/>
</dbReference>
<dbReference type="Gramene" id="ERN16728">
    <property type="protein sequence ID" value="ERN16728"/>
    <property type="gene ID" value="AMTR_s00183p00047260"/>
</dbReference>
<dbReference type="HOGENOM" id="CLU_1878232_0_0_1"/>
<evidence type="ECO:0000313" key="1">
    <source>
        <dbReference type="EMBL" id="ERN16728.1"/>
    </source>
</evidence>
<keyword evidence="2" id="KW-1185">Reference proteome</keyword>
<protein>
    <submittedName>
        <fullName evidence="1">Uncharacterized protein</fullName>
    </submittedName>
</protein>
<gene>
    <name evidence="1" type="ORF">AMTR_s00183p00047260</name>
</gene>
<dbReference type="AlphaFoldDB" id="U5D8L4"/>
<dbReference type="EMBL" id="KI392415">
    <property type="protein sequence ID" value="ERN16728.1"/>
    <property type="molecule type" value="Genomic_DNA"/>
</dbReference>
<evidence type="ECO:0000313" key="2">
    <source>
        <dbReference type="Proteomes" id="UP000017836"/>
    </source>
</evidence>
<reference evidence="2" key="1">
    <citation type="journal article" date="2013" name="Science">
        <title>The Amborella genome and the evolution of flowering plants.</title>
        <authorList>
            <consortium name="Amborella Genome Project"/>
        </authorList>
    </citation>
    <scope>NUCLEOTIDE SEQUENCE [LARGE SCALE GENOMIC DNA]</scope>
</reference>